<proteinExistence type="predicted"/>
<dbReference type="EMBL" id="CP012700">
    <property type="protein sequence ID" value="ALH80393.1"/>
    <property type="molecule type" value="Genomic_DNA"/>
</dbReference>
<name>A0A0N9U5E2_SPHMC</name>
<sequence>MKDGRLTEAELLAIQGMQEGVLEPLADLLGELLTESKTLADPIPLDVNVVRGLIRAINGEARETDHRLKFVRHPDLKAGQGRAARHKAFVSELAIALEMEAAGAFDRGGHESAVRHCADKFGIARSTVQKAWSNRKAFLKFTRAHGVRK</sequence>
<organism evidence="1 2">
    <name type="scientific">Sphingopyxis macrogoltabida</name>
    <name type="common">Sphingomonas macrogoltabidus</name>
    <dbReference type="NCBI Taxonomy" id="33050"/>
    <lineage>
        <taxon>Bacteria</taxon>
        <taxon>Pseudomonadati</taxon>
        <taxon>Pseudomonadota</taxon>
        <taxon>Alphaproteobacteria</taxon>
        <taxon>Sphingomonadales</taxon>
        <taxon>Sphingomonadaceae</taxon>
        <taxon>Sphingopyxis</taxon>
    </lineage>
</organism>
<dbReference type="RefSeq" id="WP_054587763.1">
    <property type="nucleotide sequence ID" value="NZ_CP012700.1"/>
</dbReference>
<reference evidence="1 2" key="1">
    <citation type="journal article" date="2015" name="Genome Announc.">
        <title>Complete Genome Sequence of Polypropylene Glycol- and Polyethylene Glycol-Degrading Sphingopyxis macrogoltabida Strain EY-1.</title>
        <authorList>
            <person name="Ohtsubo Y."/>
            <person name="Nagata Y."/>
            <person name="Numata M."/>
            <person name="Tsuchikane K."/>
            <person name="Hosoyama A."/>
            <person name="Yamazoe A."/>
            <person name="Tsuda M."/>
            <person name="Fujita N."/>
            <person name="Kawai F."/>
        </authorList>
    </citation>
    <scope>NUCLEOTIDE SEQUENCE [LARGE SCALE GENOMIC DNA]</scope>
    <source>
        <strain evidence="1 2">EY-1</strain>
    </source>
</reference>
<dbReference type="KEGG" id="smag:AN936_08435"/>
<dbReference type="PATRIC" id="fig|33050.5.peg.1755"/>
<evidence type="ECO:0000313" key="1">
    <source>
        <dbReference type="EMBL" id="ALH80393.1"/>
    </source>
</evidence>
<dbReference type="Proteomes" id="UP000058074">
    <property type="component" value="Chromosome"/>
</dbReference>
<dbReference type="AlphaFoldDB" id="A0A0N9U5E2"/>
<accession>A0A0N9U5E2</accession>
<evidence type="ECO:0000313" key="2">
    <source>
        <dbReference type="Proteomes" id="UP000058074"/>
    </source>
</evidence>
<protein>
    <submittedName>
        <fullName evidence="1">Uncharacterized protein</fullName>
    </submittedName>
</protein>
<gene>
    <name evidence="1" type="ORF">AN936_08435</name>
</gene>